<feature type="transmembrane region" description="Helical" evidence="5">
    <location>
        <begin position="94"/>
        <end position="115"/>
    </location>
</feature>
<keyword evidence="4 5" id="KW-0472">Membrane</keyword>
<sequence length="131" mass="13960">MTNPYAPKPTSAPQLTPQEERSWSIGVHAVTGAAMVLSAGTLGFVAALVVYLMYKDRGPFIRHHAANALNIQLTALVWGVAVLVFGILTIGVGWLLFAVIPFVAGALHLLGALAASRGEWTTPPLTIRFVR</sequence>
<evidence type="ECO:0000256" key="5">
    <source>
        <dbReference type="SAM" id="Phobius"/>
    </source>
</evidence>
<feature type="transmembrane region" description="Helical" evidence="5">
    <location>
        <begin position="25"/>
        <end position="54"/>
    </location>
</feature>
<evidence type="ECO:0000313" key="7">
    <source>
        <dbReference type="Proteomes" id="UP000655410"/>
    </source>
</evidence>
<proteinExistence type="predicted"/>
<keyword evidence="3 5" id="KW-1133">Transmembrane helix</keyword>
<evidence type="ECO:0008006" key="8">
    <source>
        <dbReference type="Google" id="ProtNLM"/>
    </source>
</evidence>
<feature type="transmembrane region" description="Helical" evidence="5">
    <location>
        <begin position="66"/>
        <end position="88"/>
    </location>
</feature>
<evidence type="ECO:0000256" key="2">
    <source>
        <dbReference type="ARBA" id="ARBA00022692"/>
    </source>
</evidence>
<evidence type="ECO:0000256" key="4">
    <source>
        <dbReference type="ARBA" id="ARBA00023136"/>
    </source>
</evidence>
<evidence type="ECO:0000256" key="1">
    <source>
        <dbReference type="ARBA" id="ARBA00004141"/>
    </source>
</evidence>
<protein>
    <recommendedName>
        <fullName evidence="8">DUF4870 domain-containing protein</fullName>
    </recommendedName>
</protein>
<name>A0ABQ2N9H7_9ACTN</name>
<keyword evidence="7" id="KW-1185">Reference proteome</keyword>
<dbReference type="Proteomes" id="UP000655410">
    <property type="component" value="Unassembled WGS sequence"/>
</dbReference>
<dbReference type="EMBL" id="BMNI01000003">
    <property type="protein sequence ID" value="GGO88824.1"/>
    <property type="molecule type" value="Genomic_DNA"/>
</dbReference>
<organism evidence="6 7">
    <name type="scientific">Nocardioides phosphati</name>
    <dbReference type="NCBI Taxonomy" id="1867775"/>
    <lineage>
        <taxon>Bacteria</taxon>
        <taxon>Bacillati</taxon>
        <taxon>Actinomycetota</taxon>
        <taxon>Actinomycetes</taxon>
        <taxon>Propionibacteriales</taxon>
        <taxon>Nocardioidaceae</taxon>
        <taxon>Nocardioides</taxon>
    </lineage>
</organism>
<comment type="subcellular location">
    <subcellularLocation>
        <location evidence="1">Membrane</location>
        <topology evidence="1">Multi-pass membrane protein</topology>
    </subcellularLocation>
</comment>
<evidence type="ECO:0000256" key="3">
    <source>
        <dbReference type="ARBA" id="ARBA00022989"/>
    </source>
</evidence>
<dbReference type="Pfam" id="PF09685">
    <property type="entry name" value="MamF_MmsF"/>
    <property type="match status" value="1"/>
</dbReference>
<keyword evidence="2 5" id="KW-0812">Transmembrane</keyword>
<accession>A0ABQ2N9H7</accession>
<dbReference type="RefSeq" id="WP_188783550.1">
    <property type="nucleotide sequence ID" value="NZ_BMNI01000003.1"/>
</dbReference>
<dbReference type="InterPro" id="IPR019109">
    <property type="entry name" value="MamF_MmsF"/>
</dbReference>
<comment type="caution">
    <text evidence="6">The sequence shown here is derived from an EMBL/GenBank/DDBJ whole genome shotgun (WGS) entry which is preliminary data.</text>
</comment>
<evidence type="ECO:0000313" key="6">
    <source>
        <dbReference type="EMBL" id="GGO88824.1"/>
    </source>
</evidence>
<gene>
    <name evidence="6" type="ORF">GCM10011584_16750</name>
</gene>
<reference evidence="7" key="1">
    <citation type="journal article" date="2019" name="Int. J. Syst. Evol. Microbiol.">
        <title>The Global Catalogue of Microorganisms (GCM) 10K type strain sequencing project: providing services to taxonomists for standard genome sequencing and annotation.</title>
        <authorList>
            <consortium name="The Broad Institute Genomics Platform"/>
            <consortium name="The Broad Institute Genome Sequencing Center for Infectious Disease"/>
            <person name="Wu L."/>
            <person name="Ma J."/>
        </authorList>
    </citation>
    <scope>NUCLEOTIDE SEQUENCE [LARGE SCALE GENOMIC DNA]</scope>
    <source>
        <strain evidence="7">CGMCC 4.7371</strain>
    </source>
</reference>